<dbReference type="EMBL" id="FJUW01000049">
    <property type="protein sequence ID" value="CZT09222.1"/>
    <property type="molecule type" value="Genomic_DNA"/>
</dbReference>
<keyword evidence="3" id="KW-1185">Reference proteome</keyword>
<evidence type="ECO:0000313" key="2">
    <source>
        <dbReference type="EMBL" id="CZT09222.1"/>
    </source>
</evidence>
<feature type="chain" id="PRO_5012859484" description="AA1-like domain-containing protein" evidence="1">
    <location>
        <begin position="16"/>
        <end position="121"/>
    </location>
</feature>
<keyword evidence="1" id="KW-0732">Signal</keyword>
<gene>
    <name evidence="2" type="ORF">RCO7_04066</name>
</gene>
<comment type="caution">
    <text evidence="2">The sequence shown here is derived from an EMBL/GenBank/DDBJ whole genome shotgun (WGS) entry which is preliminary data.</text>
</comment>
<evidence type="ECO:0000256" key="1">
    <source>
        <dbReference type="SAM" id="SignalP"/>
    </source>
</evidence>
<protein>
    <recommendedName>
        <fullName evidence="4">AA1-like domain-containing protein</fullName>
    </recommendedName>
</protein>
<dbReference type="AlphaFoldDB" id="A0A1E1LFK6"/>
<accession>A0A1E1LFK6</accession>
<dbReference type="Proteomes" id="UP000178129">
    <property type="component" value="Unassembled WGS sequence"/>
</dbReference>
<evidence type="ECO:0008006" key="4">
    <source>
        <dbReference type="Google" id="ProtNLM"/>
    </source>
</evidence>
<name>A0A1E1LFK6_9HELO</name>
<sequence length="121" mass="12692">MKLLILSLLTSVAISAAIGGAGVEARAGPTACNCKISFPGRIAVYRDNIPALPGKTSLSATYDITTTDGHSNEFTDACFVTWDRGQKPTVCSTWKQTAGPSGPKCPKSIQVYGKVKCEPAN</sequence>
<dbReference type="InParanoid" id="A0A1E1LFK6"/>
<evidence type="ECO:0000313" key="3">
    <source>
        <dbReference type="Proteomes" id="UP000178129"/>
    </source>
</evidence>
<feature type="signal peptide" evidence="1">
    <location>
        <begin position="1"/>
        <end position="15"/>
    </location>
</feature>
<reference evidence="3" key="1">
    <citation type="submission" date="2016-03" db="EMBL/GenBank/DDBJ databases">
        <authorList>
            <person name="Ploux O."/>
        </authorList>
    </citation>
    <scope>NUCLEOTIDE SEQUENCE [LARGE SCALE GENOMIC DNA]</scope>
    <source>
        <strain evidence="3">UK7</strain>
    </source>
</reference>
<proteinExistence type="predicted"/>
<organism evidence="2 3">
    <name type="scientific">Rhynchosporium graminicola</name>
    <dbReference type="NCBI Taxonomy" id="2792576"/>
    <lineage>
        <taxon>Eukaryota</taxon>
        <taxon>Fungi</taxon>
        <taxon>Dikarya</taxon>
        <taxon>Ascomycota</taxon>
        <taxon>Pezizomycotina</taxon>
        <taxon>Leotiomycetes</taxon>
        <taxon>Helotiales</taxon>
        <taxon>Ploettnerulaceae</taxon>
        <taxon>Rhynchosporium</taxon>
    </lineage>
</organism>